<organism evidence="7 8">
    <name type="scientific">Coemansia thaxteri</name>
    <dbReference type="NCBI Taxonomy" id="2663907"/>
    <lineage>
        <taxon>Eukaryota</taxon>
        <taxon>Fungi</taxon>
        <taxon>Fungi incertae sedis</taxon>
        <taxon>Zoopagomycota</taxon>
        <taxon>Kickxellomycotina</taxon>
        <taxon>Kickxellomycetes</taxon>
        <taxon>Kickxellales</taxon>
        <taxon>Kickxellaceae</taxon>
        <taxon>Coemansia</taxon>
    </lineage>
</organism>
<comment type="caution">
    <text evidence="7">The sequence shown here is derived from an EMBL/GenBank/DDBJ whole genome shotgun (WGS) entry which is preliminary data.</text>
</comment>
<evidence type="ECO:0000256" key="3">
    <source>
        <dbReference type="ARBA" id="ARBA00022989"/>
    </source>
</evidence>
<sequence>MARNFQTEYNELAEVVHTAAGTGAAERTYEADGGSEFAATAYQHHKSLGSLVRDMDVRRHVLVVVSYVLLWYTFSGLLSVYNKWLFGASERDFPFPLLVGAIHMLVQHLLATACLWIVPSLRLTTSPTWGMYLTRVGPCGVASALDIGLSNISLQTITLTFYTMCKSSSLGFVLLFAFLFGLERPRVTLIGIIAAISVGVVLMAAGEVDFVLAGFLEAVGSSAMSGLRWSLTQVLLVQTRFGMSNPIATVSRLTPIMGVCMLVFSLILEDPFTTMWNNKNLQTVHDTLFMAFMMAFGGLLAFAM</sequence>
<protein>
    <recommendedName>
        <fullName evidence="6">Sugar phosphate transporter domain-containing protein</fullName>
    </recommendedName>
</protein>
<dbReference type="AlphaFoldDB" id="A0A9W8BAM9"/>
<dbReference type="InterPro" id="IPR050186">
    <property type="entry name" value="TPT_transporter"/>
</dbReference>
<feature type="domain" description="Sugar phosphate transporter" evidence="6">
    <location>
        <begin position="63"/>
        <end position="293"/>
    </location>
</feature>
<dbReference type="OrthoDB" id="18894at2759"/>
<reference evidence="7" key="1">
    <citation type="submission" date="2022-07" db="EMBL/GenBank/DDBJ databases">
        <title>Phylogenomic reconstructions and comparative analyses of Kickxellomycotina fungi.</title>
        <authorList>
            <person name="Reynolds N.K."/>
            <person name="Stajich J.E."/>
            <person name="Barry K."/>
            <person name="Grigoriev I.V."/>
            <person name="Crous P."/>
            <person name="Smith M.E."/>
        </authorList>
    </citation>
    <scope>NUCLEOTIDE SEQUENCE</scope>
    <source>
        <strain evidence="7">IMI 214461</strain>
    </source>
</reference>
<evidence type="ECO:0000313" key="7">
    <source>
        <dbReference type="EMBL" id="KAJ2000299.1"/>
    </source>
</evidence>
<feature type="non-terminal residue" evidence="7">
    <location>
        <position position="304"/>
    </location>
</feature>
<keyword evidence="3 5" id="KW-1133">Transmembrane helix</keyword>
<name>A0A9W8BAM9_9FUNG</name>
<feature type="transmembrane region" description="Helical" evidence="5">
    <location>
        <begin position="187"/>
        <end position="204"/>
    </location>
</feature>
<dbReference type="PANTHER" id="PTHR11132">
    <property type="entry name" value="SOLUTE CARRIER FAMILY 35"/>
    <property type="match status" value="1"/>
</dbReference>
<accession>A0A9W8BAM9</accession>
<evidence type="ECO:0000256" key="2">
    <source>
        <dbReference type="ARBA" id="ARBA00022692"/>
    </source>
</evidence>
<evidence type="ECO:0000259" key="6">
    <source>
        <dbReference type="Pfam" id="PF03151"/>
    </source>
</evidence>
<gene>
    <name evidence="7" type="ORF">H4R26_004677</name>
</gene>
<feature type="transmembrane region" description="Helical" evidence="5">
    <location>
        <begin position="161"/>
        <end position="180"/>
    </location>
</feature>
<evidence type="ECO:0000256" key="4">
    <source>
        <dbReference type="ARBA" id="ARBA00023136"/>
    </source>
</evidence>
<feature type="transmembrane region" description="Helical" evidence="5">
    <location>
        <begin position="287"/>
        <end position="303"/>
    </location>
</feature>
<evidence type="ECO:0000256" key="5">
    <source>
        <dbReference type="SAM" id="Phobius"/>
    </source>
</evidence>
<proteinExistence type="predicted"/>
<feature type="transmembrane region" description="Helical" evidence="5">
    <location>
        <begin position="250"/>
        <end position="267"/>
    </location>
</feature>
<feature type="transmembrane region" description="Helical" evidence="5">
    <location>
        <begin position="93"/>
        <end position="118"/>
    </location>
</feature>
<evidence type="ECO:0000256" key="1">
    <source>
        <dbReference type="ARBA" id="ARBA00004141"/>
    </source>
</evidence>
<dbReference type="GO" id="GO:0016020">
    <property type="term" value="C:membrane"/>
    <property type="evidence" value="ECO:0007669"/>
    <property type="project" value="UniProtKB-SubCell"/>
</dbReference>
<dbReference type="Proteomes" id="UP001150907">
    <property type="component" value="Unassembled WGS sequence"/>
</dbReference>
<feature type="transmembrane region" description="Helical" evidence="5">
    <location>
        <begin position="61"/>
        <end position="81"/>
    </location>
</feature>
<feature type="transmembrane region" description="Helical" evidence="5">
    <location>
        <begin position="130"/>
        <end position="149"/>
    </location>
</feature>
<dbReference type="InterPro" id="IPR004853">
    <property type="entry name" value="Sugar_P_trans_dom"/>
</dbReference>
<evidence type="ECO:0000313" key="8">
    <source>
        <dbReference type="Proteomes" id="UP001150907"/>
    </source>
</evidence>
<keyword evidence="4 5" id="KW-0472">Membrane</keyword>
<keyword evidence="2 5" id="KW-0812">Transmembrane</keyword>
<comment type="subcellular location">
    <subcellularLocation>
        <location evidence="1">Membrane</location>
        <topology evidence="1">Multi-pass membrane protein</topology>
    </subcellularLocation>
</comment>
<dbReference type="EMBL" id="JANBQF010000553">
    <property type="protein sequence ID" value="KAJ2000299.1"/>
    <property type="molecule type" value="Genomic_DNA"/>
</dbReference>
<dbReference type="Pfam" id="PF03151">
    <property type="entry name" value="TPT"/>
    <property type="match status" value="1"/>
</dbReference>
<keyword evidence="8" id="KW-1185">Reference proteome</keyword>